<dbReference type="STRING" id="69279.BG36_04260"/>
<name>A0A011UP72_9HYPH</name>
<protein>
    <submittedName>
        <fullName evidence="1">Uncharacterized protein</fullName>
    </submittedName>
</protein>
<dbReference type="eggNOG" id="COG0694">
    <property type="taxonomic scope" value="Bacteria"/>
</dbReference>
<reference evidence="1 2" key="1">
    <citation type="submission" date="2014-02" db="EMBL/GenBank/DDBJ databases">
        <title>Aquamicrobium defluvii Genome sequencing.</title>
        <authorList>
            <person name="Wang X."/>
        </authorList>
    </citation>
    <scope>NUCLEOTIDE SEQUENCE [LARGE SCALE GENOMIC DNA]</scope>
    <source>
        <strain evidence="1 2">W13Z1</strain>
    </source>
</reference>
<accession>A0A011UP72</accession>
<gene>
    <name evidence="1" type="ORF">BG36_04260</name>
</gene>
<dbReference type="EMBL" id="JENY01000013">
    <property type="protein sequence ID" value="EXL07946.1"/>
    <property type="molecule type" value="Genomic_DNA"/>
</dbReference>
<organism evidence="1 2">
    <name type="scientific">Aquamicrobium defluvii</name>
    <dbReference type="NCBI Taxonomy" id="69279"/>
    <lineage>
        <taxon>Bacteria</taxon>
        <taxon>Pseudomonadati</taxon>
        <taxon>Pseudomonadota</taxon>
        <taxon>Alphaproteobacteria</taxon>
        <taxon>Hyphomicrobiales</taxon>
        <taxon>Phyllobacteriaceae</taxon>
        <taxon>Aquamicrobium</taxon>
    </lineage>
</organism>
<evidence type="ECO:0000313" key="1">
    <source>
        <dbReference type="EMBL" id="EXL07946.1"/>
    </source>
</evidence>
<dbReference type="HOGENOM" id="CLU_136791_0_0_5"/>
<sequence length="129" mass="14336">MMLPQPPANDEARKSMERLRRILVELAQTETLATYKELADRLGLTAPQTIHQLTGLLERLMAEDAEAGDPLLAALCIGRLRGALPAPGFFTTAETLGLFMGNPEGPEARDFHERELARIFGMYRRSRDG</sequence>
<proteinExistence type="predicted"/>
<evidence type="ECO:0000313" key="2">
    <source>
        <dbReference type="Proteomes" id="UP000019849"/>
    </source>
</evidence>
<dbReference type="Proteomes" id="UP000019849">
    <property type="component" value="Unassembled WGS sequence"/>
</dbReference>
<dbReference type="AlphaFoldDB" id="A0A011UP72"/>
<dbReference type="PATRIC" id="fig|69279.3.peg.2250"/>
<comment type="caution">
    <text evidence="1">The sequence shown here is derived from an EMBL/GenBank/DDBJ whole genome shotgun (WGS) entry which is preliminary data.</text>
</comment>